<dbReference type="RefSeq" id="WP_160603826.1">
    <property type="nucleotide sequence ID" value="NZ_WTYX01000001.1"/>
</dbReference>
<evidence type="ECO:0008006" key="4">
    <source>
        <dbReference type="Google" id="ProtNLM"/>
    </source>
</evidence>
<reference evidence="2 3" key="1">
    <citation type="submission" date="2019-12" db="EMBL/GenBank/DDBJ databases">
        <title>Genomic-based taxomic classification of the family Erythrobacteraceae.</title>
        <authorList>
            <person name="Xu L."/>
        </authorList>
    </citation>
    <scope>NUCLEOTIDE SEQUENCE [LARGE SCALE GENOMIC DNA]</scope>
    <source>
        <strain evidence="2 3">KCTC 52763</strain>
    </source>
</reference>
<keyword evidence="1" id="KW-0732">Signal</keyword>
<dbReference type="Gene3D" id="2.130.10.10">
    <property type="entry name" value="YVTN repeat-like/Quinoprotein amine dehydrogenase"/>
    <property type="match status" value="1"/>
</dbReference>
<gene>
    <name evidence="2" type="ORF">GRI41_05955</name>
</gene>
<feature type="chain" id="PRO_5032385818" description="SMP-30/Gluconolactonase/LRE-like region domain-containing protein" evidence="1">
    <location>
        <begin position="18"/>
        <end position="429"/>
    </location>
</feature>
<keyword evidence="3" id="KW-1185">Reference proteome</keyword>
<dbReference type="AlphaFoldDB" id="A0A844ZTN1"/>
<name>A0A844ZTN1_9SPHN</name>
<dbReference type="Proteomes" id="UP000442714">
    <property type="component" value="Unassembled WGS sequence"/>
</dbReference>
<feature type="signal peptide" evidence="1">
    <location>
        <begin position="1"/>
        <end position="17"/>
    </location>
</feature>
<evidence type="ECO:0000313" key="2">
    <source>
        <dbReference type="EMBL" id="MXO90356.1"/>
    </source>
</evidence>
<proteinExistence type="predicted"/>
<dbReference type="PROSITE" id="PS51257">
    <property type="entry name" value="PROKAR_LIPOPROTEIN"/>
    <property type="match status" value="1"/>
</dbReference>
<sequence length="429" mass="45028">MRTLACLVAVLSVSACNYVPPVSPGSARATAGFVVSGDAGWRAVDEETGTISDLAGLRSLARAFPDSASVRLRLLRHYAETENAAGVVREALWLADRGYSFSDAGRAQILNMAGETAIAANLAAALKSNAKPIERSEVAATVPETAKLVEGIAIDPANGRMVVSTVVSRMIFGIDDDGTWTGAPLPNANSLSGIAIDPETRTLWVASADLGMSGAEAGTMAKGLFRFGINQNTSPTSIELVSGGNPSDIHLAGGGKVYASNPLGGEIYLAAPGQSQLEKIVGQDKRQFRSPQGLATSADGTKLYVSDYRYGIAIVDLHSGKISRLVAQKPVILDGIDGLWRAGNRLIGIQNGMNPMRIVAIDLSDDGKSATNLTVLEQAHSAWTEPLGGTIRDGALYYVATGQWDRFEEGGVPIEGKPSIATQVRRLPL</sequence>
<evidence type="ECO:0000313" key="3">
    <source>
        <dbReference type="Proteomes" id="UP000442714"/>
    </source>
</evidence>
<dbReference type="SUPFAM" id="SSF63825">
    <property type="entry name" value="YWTD domain"/>
    <property type="match status" value="1"/>
</dbReference>
<dbReference type="EMBL" id="WTYX01000001">
    <property type="protein sequence ID" value="MXO90356.1"/>
    <property type="molecule type" value="Genomic_DNA"/>
</dbReference>
<dbReference type="InterPro" id="IPR015943">
    <property type="entry name" value="WD40/YVTN_repeat-like_dom_sf"/>
</dbReference>
<comment type="caution">
    <text evidence="2">The sequence shown here is derived from an EMBL/GenBank/DDBJ whole genome shotgun (WGS) entry which is preliminary data.</text>
</comment>
<organism evidence="2 3">
    <name type="scientific">Pontixanthobacter aquaemixtae</name>
    <dbReference type="NCBI Taxonomy" id="1958940"/>
    <lineage>
        <taxon>Bacteria</taxon>
        <taxon>Pseudomonadati</taxon>
        <taxon>Pseudomonadota</taxon>
        <taxon>Alphaproteobacteria</taxon>
        <taxon>Sphingomonadales</taxon>
        <taxon>Erythrobacteraceae</taxon>
        <taxon>Pontixanthobacter</taxon>
    </lineage>
</organism>
<accession>A0A844ZTN1</accession>
<protein>
    <recommendedName>
        <fullName evidence="4">SMP-30/Gluconolactonase/LRE-like region domain-containing protein</fullName>
    </recommendedName>
</protein>
<evidence type="ECO:0000256" key="1">
    <source>
        <dbReference type="SAM" id="SignalP"/>
    </source>
</evidence>
<dbReference type="OrthoDB" id="8584394at2"/>